<name>A0ABY0HJJ8_9PEZI</name>
<protein>
    <recommendedName>
        <fullName evidence="12">HMA domain-containing protein</fullName>
    </recommendedName>
</protein>
<dbReference type="InterPro" id="IPR036412">
    <property type="entry name" value="HAD-like_sf"/>
</dbReference>
<dbReference type="SUPFAM" id="SSF55008">
    <property type="entry name" value="HMA, heavy metal-associated domain"/>
    <property type="match status" value="1"/>
</dbReference>
<keyword evidence="9 10" id="KW-0472">Membrane</keyword>
<dbReference type="CDD" id="cd00371">
    <property type="entry name" value="HMA"/>
    <property type="match status" value="1"/>
</dbReference>
<evidence type="ECO:0000313" key="14">
    <source>
        <dbReference type="Proteomes" id="UP000294003"/>
    </source>
</evidence>
<keyword evidence="4 10" id="KW-0479">Metal-binding</keyword>
<dbReference type="Gene3D" id="3.40.50.1000">
    <property type="entry name" value="HAD superfamily/HAD-like"/>
    <property type="match status" value="1"/>
</dbReference>
<dbReference type="PROSITE" id="PS01047">
    <property type="entry name" value="HMA_1"/>
    <property type="match status" value="1"/>
</dbReference>
<dbReference type="SFLD" id="SFLDF00027">
    <property type="entry name" value="p-type_atpase"/>
    <property type="match status" value="1"/>
</dbReference>
<dbReference type="Gene3D" id="3.40.1110.10">
    <property type="entry name" value="Calcium-transporting ATPase, cytoplasmic domain N"/>
    <property type="match status" value="1"/>
</dbReference>
<keyword evidence="6 10" id="KW-0067">ATP-binding</keyword>
<dbReference type="NCBIfam" id="TIGR01494">
    <property type="entry name" value="ATPase_P-type"/>
    <property type="match status" value="2"/>
</dbReference>
<keyword evidence="3 10" id="KW-0812">Transmembrane</keyword>
<evidence type="ECO:0000256" key="10">
    <source>
        <dbReference type="RuleBase" id="RU362081"/>
    </source>
</evidence>
<dbReference type="PANTHER" id="PTHR43520:SF32">
    <property type="entry name" value="COPPER RESISTANCE P-TYPE ATPASE (EUROFUNG)"/>
    <property type="match status" value="1"/>
</dbReference>
<dbReference type="InterPro" id="IPR059000">
    <property type="entry name" value="ATPase_P-type_domA"/>
</dbReference>
<evidence type="ECO:0000256" key="7">
    <source>
        <dbReference type="ARBA" id="ARBA00022967"/>
    </source>
</evidence>
<proteinExistence type="inferred from homology"/>
<evidence type="ECO:0000256" key="11">
    <source>
        <dbReference type="SAM" id="MobiDB-lite"/>
    </source>
</evidence>
<feature type="transmembrane region" description="Helical" evidence="10">
    <location>
        <begin position="310"/>
        <end position="331"/>
    </location>
</feature>
<dbReference type="Proteomes" id="UP000294003">
    <property type="component" value="Unassembled WGS sequence"/>
</dbReference>
<dbReference type="InterPro" id="IPR027256">
    <property type="entry name" value="P-typ_ATPase_IB"/>
</dbReference>
<dbReference type="InterPro" id="IPR006121">
    <property type="entry name" value="HMA_dom"/>
</dbReference>
<organism evidence="13 14">
    <name type="scientific">Monosporascus cannonballus</name>
    <dbReference type="NCBI Taxonomy" id="155416"/>
    <lineage>
        <taxon>Eukaryota</taxon>
        <taxon>Fungi</taxon>
        <taxon>Dikarya</taxon>
        <taxon>Ascomycota</taxon>
        <taxon>Pezizomycotina</taxon>
        <taxon>Sordariomycetes</taxon>
        <taxon>Xylariomycetidae</taxon>
        <taxon>Xylariales</taxon>
        <taxon>Xylariales incertae sedis</taxon>
        <taxon>Monosporascus</taxon>
    </lineage>
</organism>
<dbReference type="SFLD" id="SFLDG00002">
    <property type="entry name" value="C1.7:_P-type_atpase_like"/>
    <property type="match status" value="1"/>
</dbReference>
<dbReference type="InterPro" id="IPR036163">
    <property type="entry name" value="HMA_dom_sf"/>
</dbReference>
<dbReference type="Pfam" id="PF00122">
    <property type="entry name" value="E1-E2_ATPase"/>
    <property type="match status" value="1"/>
</dbReference>
<dbReference type="SUPFAM" id="SSF81665">
    <property type="entry name" value="Calcium ATPase, transmembrane domain M"/>
    <property type="match status" value="1"/>
</dbReference>
<dbReference type="SUPFAM" id="SSF81660">
    <property type="entry name" value="Metal cation-transporting ATPase, ATP-binding domain N"/>
    <property type="match status" value="1"/>
</dbReference>
<dbReference type="PROSITE" id="PS50846">
    <property type="entry name" value="HMA_2"/>
    <property type="match status" value="1"/>
</dbReference>
<evidence type="ECO:0000259" key="12">
    <source>
        <dbReference type="PROSITE" id="PS50846"/>
    </source>
</evidence>
<feature type="transmembrane region" description="Helical" evidence="10">
    <location>
        <begin position="548"/>
        <end position="571"/>
    </location>
</feature>
<evidence type="ECO:0000256" key="5">
    <source>
        <dbReference type="ARBA" id="ARBA00022741"/>
    </source>
</evidence>
<dbReference type="Pfam" id="PF00702">
    <property type="entry name" value="Hydrolase"/>
    <property type="match status" value="2"/>
</dbReference>
<gene>
    <name evidence="13" type="ORF">DL762_001864</name>
</gene>
<dbReference type="EMBL" id="QJNS01000033">
    <property type="protein sequence ID" value="RYO92035.1"/>
    <property type="molecule type" value="Genomic_DNA"/>
</dbReference>
<feature type="transmembrane region" description="Helical" evidence="10">
    <location>
        <begin position="1046"/>
        <end position="1065"/>
    </location>
</feature>
<feature type="transmembrane region" description="Helical" evidence="10">
    <location>
        <begin position="993"/>
        <end position="1015"/>
    </location>
</feature>
<dbReference type="PROSITE" id="PS00154">
    <property type="entry name" value="ATPASE_E1_E2"/>
    <property type="match status" value="1"/>
</dbReference>
<evidence type="ECO:0000256" key="6">
    <source>
        <dbReference type="ARBA" id="ARBA00022840"/>
    </source>
</evidence>
<keyword evidence="7" id="KW-1278">Translocase</keyword>
<feature type="transmembrane region" description="Helical" evidence="10">
    <location>
        <begin position="343"/>
        <end position="361"/>
    </location>
</feature>
<dbReference type="NCBIfam" id="TIGR01525">
    <property type="entry name" value="ATPase-IB_hvy"/>
    <property type="match status" value="1"/>
</dbReference>
<dbReference type="InterPro" id="IPR023298">
    <property type="entry name" value="ATPase_P-typ_TM_dom_sf"/>
</dbReference>
<dbReference type="InterPro" id="IPR023214">
    <property type="entry name" value="HAD_sf"/>
</dbReference>
<dbReference type="SUPFAM" id="SSF81653">
    <property type="entry name" value="Calcium ATPase, transduction domain A"/>
    <property type="match status" value="1"/>
</dbReference>
<evidence type="ECO:0000256" key="9">
    <source>
        <dbReference type="ARBA" id="ARBA00023136"/>
    </source>
</evidence>
<comment type="similarity">
    <text evidence="2 10">Belongs to the cation transport ATPase (P-type) (TC 3.A.3) family. Type IB subfamily.</text>
</comment>
<dbReference type="Gene3D" id="2.70.150.10">
    <property type="entry name" value="Calcium-transporting ATPase, cytoplasmic transduction domain A"/>
    <property type="match status" value="1"/>
</dbReference>
<dbReference type="InterPro" id="IPR023299">
    <property type="entry name" value="ATPase_P-typ_cyto_dom_N"/>
</dbReference>
<reference evidence="13 14" key="1">
    <citation type="submission" date="2018-06" db="EMBL/GenBank/DDBJ databases">
        <title>Complete Genomes of Monosporascus.</title>
        <authorList>
            <person name="Robinson A.J."/>
            <person name="Natvig D.O."/>
        </authorList>
    </citation>
    <scope>NUCLEOTIDE SEQUENCE [LARGE SCALE GENOMIC DNA]</scope>
    <source>
        <strain evidence="13 14">CBS 609.92</strain>
    </source>
</reference>
<feature type="region of interest" description="Disordered" evidence="11">
    <location>
        <begin position="1"/>
        <end position="32"/>
    </location>
</feature>
<dbReference type="InterPro" id="IPR044492">
    <property type="entry name" value="P_typ_ATPase_HD_dom"/>
</dbReference>
<evidence type="ECO:0000256" key="1">
    <source>
        <dbReference type="ARBA" id="ARBA00004141"/>
    </source>
</evidence>
<keyword evidence="8 10" id="KW-1133">Transmembrane helix</keyword>
<comment type="subcellular location">
    <subcellularLocation>
        <location evidence="1">Membrane</location>
        <topology evidence="1">Multi-pass membrane protein</topology>
    </subcellularLocation>
</comment>
<dbReference type="Gene3D" id="3.30.70.100">
    <property type="match status" value="1"/>
</dbReference>
<dbReference type="SFLD" id="SFLDS00003">
    <property type="entry name" value="Haloacid_Dehalogenase"/>
    <property type="match status" value="1"/>
</dbReference>
<accession>A0ABY0HJJ8</accession>
<feature type="compositionally biased region" description="Basic and acidic residues" evidence="11">
    <location>
        <begin position="894"/>
        <end position="910"/>
    </location>
</feature>
<dbReference type="InterPro" id="IPR001757">
    <property type="entry name" value="P_typ_ATPase"/>
</dbReference>
<feature type="transmembrane region" description="Helical" evidence="10">
    <location>
        <begin position="500"/>
        <end position="528"/>
    </location>
</feature>
<dbReference type="InterPro" id="IPR017969">
    <property type="entry name" value="Heavy-metal-associated_CS"/>
</dbReference>
<feature type="transmembrane region" description="Helical" evidence="10">
    <location>
        <begin position="217"/>
        <end position="236"/>
    </location>
</feature>
<dbReference type="InterPro" id="IPR008250">
    <property type="entry name" value="ATPase_P-typ_transduc_dom_A_sf"/>
</dbReference>
<keyword evidence="5 10" id="KW-0547">Nucleotide-binding</keyword>
<dbReference type="Pfam" id="PF00403">
    <property type="entry name" value="HMA"/>
    <property type="match status" value="1"/>
</dbReference>
<feature type="transmembrane region" description="Helical" evidence="10">
    <location>
        <begin position="256"/>
        <end position="278"/>
    </location>
</feature>
<evidence type="ECO:0000256" key="2">
    <source>
        <dbReference type="ARBA" id="ARBA00006024"/>
    </source>
</evidence>
<comment type="caution">
    <text evidence="13">The sequence shown here is derived from an EMBL/GenBank/DDBJ whole genome shotgun (WGS) entry which is preliminary data.</text>
</comment>
<dbReference type="PRINTS" id="PR00119">
    <property type="entry name" value="CATATPASE"/>
</dbReference>
<sequence>MRRLRSPQNTTPVDGPSFHSTQTSDQTQRQPSWRASLAVRGMTCGSCANTITHNLEQNSGWKVNVNLLANEATVEYHGAKEDVSRVVGAIQDLGYEAVLDQVVRVDETREDELLDQSRTVEIRIDGFRCGFCPARVIGALESCPQGDVEVLTEPTLAQPIVKIRYTPDAPRFTIRHILAAVERADEKFAAHLYKPPSLEERSKQVAARHQRDLLNRLILTAIITIPTFVVGIIYMTSVPEDDPGRIWLMAPWRVGIGRAQFILLALSTPVFFWPAAIFHKRAIKGIAVMWRRSSETPLLKRFYRFGSMDLLISLGTGVAYLSSCAQMITAAVDRPKHVDESSFYFDTVVFLTLFLLLGRLIESYSKSRAGDAVESLAKLRPTTAILVDAGDGAQARDAIVPVGHLEINDRVRIPHGASPPCDGVIAQGETKFDESSLTGESRLIKKFPGDPVYSGTVNKDSPILVRITGVAGHSMLDKIVRIVREGQTNRAPVEKIADRLTAYFVPIITLIAIVTWVVWLALGLTGAAPGHFLEGESSGSWVAFSLRFAISVFVVACPCGLALAAPTAIFVGGGLAAKHGILVKGGGEAFEKASRVDCVVFDKTGTLTTGGEPKVIDSMFELDHSRVFAGQRDTFLAALRVIEESSSHPIAKAIVSFCNSQTDHSSQLLQVSVSNVEELPGKGLKAIATYASNETPDVRRGINMAVGNEALMADLKAVIRADIVTTLQTWKSAAKSIALVAIQTNNLDNDNNPCDSGSSLISKAGSVTNISSTPAPNDWKIAAAFSTADPVRPEAPTVIHALREGGIDVWMLSGDNVTTARAVASQVGIPESNVIAGVLPTEKHERISWLQSTLKVASRHQRHARSESCSRPLWCWVFGRRGKAKSPEQELEEGERGRRNGERQLEEKAGRTNSADGDITHQGASRRATIAMVGDGINDAAALNTADVGVAVGSGSDVAIASAGFVLISDNLGTMVTLLDLSRAVLRRIKFNFAWAIVYNLIAVPVAAGCFYPIVVKGGTAGASHDGGGTGMGMGEETRVRLEPEWAALAMAASSISVVLSSLALRSRWWGVGFRARKVGAQAS</sequence>
<dbReference type="PANTHER" id="PTHR43520">
    <property type="entry name" value="ATP7, ISOFORM B"/>
    <property type="match status" value="1"/>
</dbReference>
<dbReference type="SUPFAM" id="SSF56784">
    <property type="entry name" value="HAD-like"/>
    <property type="match status" value="1"/>
</dbReference>
<keyword evidence="14" id="KW-1185">Reference proteome</keyword>
<feature type="region of interest" description="Disordered" evidence="11">
    <location>
        <begin position="885"/>
        <end position="922"/>
    </location>
</feature>
<dbReference type="PRINTS" id="PR00943">
    <property type="entry name" value="CUATPASE"/>
</dbReference>
<dbReference type="InterPro" id="IPR018303">
    <property type="entry name" value="ATPase_P-typ_P_site"/>
</dbReference>
<feature type="domain" description="HMA" evidence="12">
    <location>
        <begin position="33"/>
        <end position="98"/>
    </location>
</feature>
<evidence type="ECO:0000313" key="13">
    <source>
        <dbReference type="EMBL" id="RYO92035.1"/>
    </source>
</evidence>
<evidence type="ECO:0000256" key="4">
    <source>
        <dbReference type="ARBA" id="ARBA00022723"/>
    </source>
</evidence>
<evidence type="ECO:0000256" key="3">
    <source>
        <dbReference type="ARBA" id="ARBA00022692"/>
    </source>
</evidence>
<evidence type="ECO:0000256" key="8">
    <source>
        <dbReference type="ARBA" id="ARBA00022989"/>
    </source>
</evidence>